<dbReference type="EMBL" id="GG692438">
    <property type="protein sequence ID" value="EER36700.1"/>
    <property type="molecule type" value="Genomic_DNA"/>
</dbReference>
<reference evidence="3" key="1">
    <citation type="submission" date="2009-05" db="EMBL/GenBank/DDBJ databases">
        <title>The genome sequence of Ajellomyces capsulatus strain H143.</title>
        <authorList>
            <person name="Champion M."/>
            <person name="Cuomo C.A."/>
            <person name="Ma L.-J."/>
            <person name="Henn M.R."/>
            <person name="Sil A."/>
            <person name="Goldman B."/>
            <person name="Young S.K."/>
            <person name="Kodira C.D."/>
            <person name="Zeng Q."/>
            <person name="Koehrsen M."/>
            <person name="Alvarado L."/>
            <person name="Berlin A.M."/>
            <person name="Borenstein D."/>
            <person name="Chen Z."/>
            <person name="Engels R."/>
            <person name="Freedman E."/>
            <person name="Gellesch M."/>
            <person name="Goldberg J."/>
            <person name="Griggs A."/>
            <person name="Gujja S."/>
            <person name="Heiman D.I."/>
            <person name="Hepburn T.A."/>
            <person name="Howarth C."/>
            <person name="Jen D."/>
            <person name="Larson L."/>
            <person name="Lewis B."/>
            <person name="Mehta T."/>
            <person name="Park D."/>
            <person name="Pearson M."/>
            <person name="Roberts A."/>
            <person name="Saif S."/>
            <person name="Shea T.D."/>
            <person name="Shenoy N."/>
            <person name="Sisk P."/>
            <person name="Stolte C."/>
            <person name="Sykes S."/>
            <person name="Walk T."/>
            <person name="White J."/>
            <person name="Yandava C."/>
            <person name="Klein B."/>
            <person name="McEwen J.G."/>
            <person name="Puccia R."/>
            <person name="Goldman G.H."/>
            <person name="Felipe M.S."/>
            <person name="Nino-Vega G."/>
            <person name="San-Blas G."/>
            <person name="Taylor J.W."/>
            <person name="Mendoza L."/>
            <person name="Galagan J.E."/>
            <person name="Nusbaum C."/>
            <person name="Birren B.W."/>
        </authorList>
    </citation>
    <scope>NUCLEOTIDE SEQUENCE [LARGE SCALE GENOMIC DNA]</scope>
    <source>
        <strain evidence="3">H143</strain>
    </source>
</reference>
<feature type="domain" description="Complex 1 LYR protein" evidence="1">
    <location>
        <begin position="9"/>
        <end position="38"/>
    </location>
</feature>
<dbReference type="OrthoDB" id="273010at2759"/>
<sequence length="58" mass="6928">MKKLSGLQREVCSLYRLALREIRKKPKESQANFKQLARYAESAIYLHYTCTSMNYLKR</sequence>
<name>C6HSF0_AJECH</name>
<organism evidence="2 3">
    <name type="scientific">Ajellomyces capsulatus (strain H143)</name>
    <name type="common">Darling's disease fungus</name>
    <name type="synonym">Histoplasma capsulatum</name>
    <dbReference type="NCBI Taxonomy" id="544712"/>
    <lineage>
        <taxon>Eukaryota</taxon>
        <taxon>Fungi</taxon>
        <taxon>Dikarya</taxon>
        <taxon>Ascomycota</taxon>
        <taxon>Pezizomycotina</taxon>
        <taxon>Eurotiomycetes</taxon>
        <taxon>Eurotiomycetidae</taxon>
        <taxon>Onygenales</taxon>
        <taxon>Ajellomycetaceae</taxon>
        <taxon>Histoplasma</taxon>
    </lineage>
</organism>
<dbReference type="AlphaFoldDB" id="C6HSF0"/>
<dbReference type="eggNOG" id="KOG4620">
    <property type="taxonomic scope" value="Eukaryota"/>
</dbReference>
<dbReference type="VEuPathDB" id="FungiDB:HCDG_09131"/>
<evidence type="ECO:0000313" key="2">
    <source>
        <dbReference type="EMBL" id="EER36700.1"/>
    </source>
</evidence>
<proteinExistence type="predicted"/>
<dbReference type="STRING" id="544712.C6HSF0"/>
<gene>
    <name evidence="2" type="ORF">HCDG_09131</name>
</gene>
<dbReference type="Proteomes" id="UP000002624">
    <property type="component" value="Unassembled WGS sequence"/>
</dbReference>
<accession>C6HSF0</accession>
<dbReference type="InterPro" id="IPR008011">
    <property type="entry name" value="Complex1_LYR_dom"/>
</dbReference>
<protein>
    <recommendedName>
        <fullName evidence="1">Complex 1 LYR protein domain-containing protein</fullName>
    </recommendedName>
</protein>
<evidence type="ECO:0000259" key="1">
    <source>
        <dbReference type="Pfam" id="PF05347"/>
    </source>
</evidence>
<dbReference type="HOGENOM" id="CLU_2978597_0_0_1"/>
<evidence type="ECO:0000313" key="3">
    <source>
        <dbReference type="Proteomes" id="UP000002624"/>
    </source>
</evidence>
<dbReference type="Pfam" id="PF05347">
    <property type="entry name" value="Complex1_LYR"/>
    <property type="match status" value="1"/>
</dbReference>